<accession>A0A7I7K193</accession>
<dbReference type="InterPro" id="IPR003615">
    <property type="entry name" value="HNH_nuc"/>
</dbReference>
<dbReference type="Pfam" id="PF02720">
    <property type="entry name" value="DUF222"/>
    <property type="match status" value="1"/>
</dbReference>
<protein>
    <recommendedName>
        <fullName evidence="2">HNH nuclease domain-containing protein</fullName>
    </recommendedName>
</protein>
<evidence type="ECO:0000313" key="4">
    <source>
        <dbReference type="Proteomes" id="UP000467006"/>
    </source>
</evidence>
<feature type="domain" description="HNH nuclease" evidence="2">
    <location>
        <begin position="353"/>
        <end position="405"/>
    </location>
</feature>
<dbReference type="AlphaFoldDB" id="A0A7I7K193"/>
<feature type="region of interest" description="Disordered" evidence="1">
    <location>
        <begin position="446"/>
        <end position="498"/>
    </location>
</feature>
<feature type="compositionally biased region" description="Pro residues" evidence="1">
    <location>
        <begin position="487"/>
        <end position="498"/>
    </location>
</feature>
<organism evidence="3 4">
    <name type="scientific">Mycolicibacterium duvalii</name>
    <dbReference type="NCBI Taxonomy" id="39688"/>
    <lineage>
        <taxon>Bacteria</taxon>
        <taxon>Bacillati</taxon>
        <taxon>Actinomycetota</taxon>
        <taxon>Actinomycetes</taxon>
        <taxon>Mycobacteriales</taxon>
        <taxon>Mycobacteriaceae</taxon>
        <taxon>Mycolicibacterium</taxon>
    </lineage>
</organism>
<dbReference type="CDD" id="cd00085">
    <property type="entry name" value="HNHc"/>
    <property type="match status" value="1"/>
</dbReference>
<reference evidence="3 4" key="1">
    <citation type="journal article" date="2019" name="Emerg. Microbes Infect.">
        <title>Comprehensive subspecies identification of 175 nontuberculous mycobacteria species based on 7547 genomic profiles.</title>
        <authorList>
            <person name="Matsumoto Y."/>
            <person name="Kinjo T."/>
            <person name="Motooka D."/>
            <person name="Nabeya D."/>
            <person name="Jung N."/>
            <person name="Uechi K."/>
            <person name="Horii T."/>
            <person name="Iida T."/>
            <person name="Fujita J."/>
            <person name="Nakamura S."/>
        </authorList>
    </citation>
    <scope>NUCLEOTIDE SEQUENCE [LARGE SCALE GENOMIC DNA]</scope>
    <source>
        <strain evidence="3 4">JCM 6396</strain>
    </source>
</reference>
<feature type="region of interest" description="Disordered" evidence="1">
    <location>
        <begin position="179"/>
        <end position="209"/>
    </location>
</feature>
<sequence length="498" mass="53299">MSGVAVREAVSAVRAAVDALAACDLDLLTRPELVAALDELETLGCQLPAVRHRLLGRLQTETTPQQMGAKSWKEVLSVRWRISRGEAGRRLTEAALLAPRQPITGPALPPALPATAAAQAHGLINDEHVEVIRKAINKLPGFVDTTTREKFELDLVRNAVGAGPKELQDAAALTLFLLDQDGPEPDDTERARKRGVSMGKQRDDGTTSVTAEWTPEARAVWEVIFAKYAAPGMCNPDDPQPCTSGTPTQAQIDNDHRSLAQRQHDAMVAAGRIVLMSGELGHLNGLPVSVIIRTTLQDLESRAGIGTTGAGTVLPIAEVLRLASHAHHYLAVFDRATGSALDLFRTRRTASPAQRIMLIARDGGCTKPGCTIGAYGCQVHHDTDWCRGGNTNVDELALACPPDNRSVDTNGWTTRITGGDVEWIPPPHLDTGQARLNNYHRPERLLRPPEPEWLSDNAEATTRSVGGEAIDDSESDAALPVDDPGEPGGPAPPDGLTA</sequence>
<evidence type="ECO:0000259" key="2">
    <source>
        <dbReference type="SMART" id="SM00507"/>
    </source>
</evidence>
<dbReference type="SMART" id="SM00507">
    <property type="entry name" value="HNHc"/>
    <property type="match status" value="1"/>
</dbReference>
<evidence type="ECO:0000313" key="3">
    <source>
        <dbReference type="EMBL" id="BBX17825.1"/>
    </source>
</evidence>
<dbReference type="KEGG" id="mdu:MDUV_26850"/>
<dbReference type="InterPro" id="IPR003870">
    <property type="entry name" value="DUF222"/>
</dbReference>
<evidence type="ECO:0000256" key="1">
    <source>
        <dbReference type="SAM" id="MobiDB-lite"/>
    </source>
</evidence>
<name>A0A7I7K193_9MYCO</name>
<dbReference type="Proteomes" id="UP000467006">
    <property type="component" value="Chromosome"/>
</dbReference>
<proteinExistence type="predicted"/>
<dbReference type="EMBL" id="AP022563">
    <property type="protein sequence ID" value="BBX17825.1"/>
    <property type="molecule type" value="Genomic_DNA"/>
</dbReference>
<gene>
    <name evidence="3" type="ORF">MDUV_26850</name>
</gene>
<keyword evidence="4" id="KW-1185">Reference proteome</keyword>